<reference evidence="1 2" key="1">
    <citation type="submission" date="2019-02" db="EMBL/GenBank/DDBJ databases">
        <title>Deep-cultivation of Planctomycetes and their phenomic and genomic characterization uncovers novel biology.</title>
        <authorList>
            <person name="Wiegand S."/>
            <person name="Jogler M."/>
            <person name="Boedeker C."/>
            <person name="Pinto D."/>
            <person name="Vollmers J."/>
            <person name="Rivas-Marin E."/>
            <person name="Kohn T."/>
            <person name="Peeters S.H."/>
            <person name="Heuer A."/>
            <person name="Rast P."/>
            <person name="Oberbeckmann S."/>
            <person name="Bunk B."/>
            <person name="Jeske O."/>
            <person name="Meyerdierks A."/>
            <person name="Storesund J.E."/>
            <person name="Kallscheuer N."/>
            <person name="Luecker S."/>
            <person name="Lage O.M."/>
            <person name="Pohl T."/>
            <person name="Merkel B.J."/>
            <person name="Hornburger P."/>
            <person name="Mueller R.-W."/>
            <person name="Bruemmer F."/>
            <person name="Labrenz M."/>
            <person name="Spormann A.M."/>
            <person name="Op den Camp H."/>
            <person name="Overmann J."/>
            <person name="Amann R."/>
            <person name="Jetten M.S.M."/>
            <person name="Mascher T."/>
            <person name="Medema M.H."/>
            <person name="Devos D.P."/>
            <person name="Kaster A.-K."/>
            <person name="Ovreas L."/>
            <person name="Rohde M."/>
            <person name="Galperin M.Y."/>
            <person name="Jogler C."/>
        </authorList>
    </citation>
    <scope>NUCLEOTIDE SEQUENCE [LARGE SCALE GENOMIC DNA]</scope>
    <source>
        <strain evidence="1 2">Pla175</strain>
    </source>
</reference>
<evidence type="ECO:0000313" key="2">
    <source>
        <dbReference type="Proteomes" id="UP000317429"/>
    </source>
</evidence>
<name>A0A518DAN5_9BACT</name>
<dbReference type="AlphaFoldDB" id="A0A518DAN5"/>
<organism evidence="1 2">
    <name type="scientific">Pirellulimonas nuda</name>
    <dbReference type="NCBI Taxonomy" id="2528009"/>
    <lineage>
        <taxon>Bacteria</taxon>
        <taxon>Pseudomonadati</taxon>
        <taxon>Planctomycetota</taxon>
        <taxon>Planctomycetia</taxon>
        <taxon>Pirellulales</taxon>
        <taxon>Lacipirellulaceae</taxon>
        <taxon>Pirellulimonas</taxon>
    </lineage>
</organism>
<protein>
    <recommendedName>
        <fullName evidence="3">Carboxypeptidase regulatory-like domain-containing protein</fullName>
    </recommendedName>
</protein>
<dbReference type="OrthoDB" id="286361at2"/>
<proteinExistence type="predicted"/>
<sequence>MTHPHSPNLNAAARLNPLRWTIAGVLLCACVGCDDRAGPRPVTGEVTWGGSPLLDGYVTFRPAGAGRGSGSAIKDGRFSIASARGLDAGEYRVVITSQAPTGRQIPNPEVPGEKISETKQAIPIKYNDRTELTAQVEPGGQNHFIFALDKQ</sequence>
<keyword evidence="2" id="KW-1185">Reference proteome</keyword>
<evidence type="ECO:0008006" key="3">
    <source>
        <dbReference type="Google" id="ProtNLM"/>
    </source>
</evidence>
<accession>A0A518DAN5</accession>
<dbReference type="Proteomes" id="UP000317429">
    <property type="component" value="Chromosome"/>
</dbReference>
<dbReference type="EMBL" id="CP036291">
    <property type="protein sequence ID" value="QDU88545.1"/>
    <property type="molecule type" value="Genomic_DNA"/>
</dbReference>
<dbReference type="RefSeq" id="WP_145283574.1">
    <property type="nucleotide sequence ID" value="NZ_CP036291.1"/>
</dbReference>
<gene>
    <name evidence="1" type="ORF">Pla175_19230</name>
</gene>
<evidence type="ECO:0000313" key="1">
    <source>
        <dbReference type="EMBL" id="QDU88545.1"/>
    </source>
</evidence>
<dbReference type="KEGG" id="pnd:Pla175_19230"/>